<comment type="caution">
    <text evidence="1">The sequence shown here is derived from an EMBL/GenBank/DDBJ whole genome shotgun (WGS) entry which is preliminary data.</text>
</comment>
<dbReference type="AlphaFoldDB" id="A0A9N8ZMT4"/>
<accession>A0A9N8ZMT4</accession>
<organism evidence="1 2">
    <name type="scientific">Ambispora gerdemannii</name>
    <dbReference type="NCBI Taxonomy" id="144530"/>
    <lineage>
        <taxon>Eukaryota</taxon>
        <taxon>Fungi</taxon>
        <taxon>Fungi incertae sedis</taxon>
        <taxon>Mucoromycota</taxon>
        <taxon>Glomeromycotina</taxon>
        <taxon>Glomeromycetes</taxon>
        <taxon>Archaeosporales</taxon>
        <taxon>Ambisporaceae</taxon>
        <taxon>Ambispora</taxon>
    </lineage>
</organism>
<reference evidence="1" key="1">
    <citation type="submission" date="2021-06" db="EMBL/GenBank/DDBJ databases">
        <authorList>
            <person name="Kallberg Y."/>
            <person name="Tangrot J."/>
            <person name="Rosling A."/>
        </authorList>
    </citation>
    <scope>NUCLEOTIDE SEQUENCE</scope>
    <source>
        <strain evidence="1">MT106</strain>
    </source>
</reference>
<sequence length="90" mass="10718">MHTLTISDQTDRTGPRPLRQRQLLSWTWNHFDQYNALKTVREVGISTAFDGLNPTYYYRKVAREERLPLSSWALLSNYSYILSENNYLFQ</sequence>
<protein>
    <submittedName>
        <fullName evidence="1">5110_t:CDS:1</fullName>
    </submittedName>
</protein>
<gene>
    <name evidence="1" type="ORF">AGERDE_LOCUS4255</name>
</gene>
<dbReference type="OrthoDB" id="2393851at2759"/>
<proteinExistence type="predicted"/>
<evidence type="ECO:0000313" key="1">
    <source>
        <dbReference type="EMBL" id="CAG8501171.1"/>
    </source>
</evidence>
<keyword evidence="2" id="KW-1185">Reference proteome</keyword>
<evidence type="ECO:0000313" key="2">
    <source>
        <dbReference type="Proteomes" id="UP000789831"/>
    </source>
</evidence>
<dbReference type="Proteomes" id="UP000789831">
    <property type="component" value="Unassembled WGS sequence"/>
</dbReference>
<name>A0A9N8ZMT4_9GLOM</name>
<dbReference type="EMBL" id="CAJVPL010000473">
    <property type="protein sequence ID" value="CAG8501171.1"/>
    <property type="molecule type" value="Genomic_DNA"/>
</dbReference>
<feature type="non-terminal residue" evidence="1">
    <location>
        <position position="90"/>
    </location>
</feature>